<protein>
    <submittedName>
        <fullName evidence="1">CO dehydrogenase/acetyl-CoA synthase complex subunit epsilon</fullName>
    </submittedName>
</protein>
<organism evidence="1 2">
    <name type="scientific">Thermoproteota archaeon</name>
    <dbReference type="NCBI Taxonomy" id="2056631"/>
    <lineage>
        <taxon>Archaea</taxon>
        <taxon>Thermoproteota</taxon>
    </lineage>
</organism>
<dbReference type="InterPro" id="IPR029035">
    <property type="entry name" value="DHS-like_NAD/FAD-binding_dom"/>
</dbReference>
<comment type="caution">
    <text evidence="1">The sequence shown here is derived from an EMBL/GenBank/DDBJ whole genome shotgun (WGS) entry which is preliminary data.</text>
</comment>
<name>A0A497EWD7_9CREN</name>
<dbReference type="EMBL" id="QMQY01000026">
    <property type="protein sequence ID" value="RLE51050.1"/>
    <property type="molecule type" value="Genomic_DNA"/>
</dbReference>
<gene>
    <name evidence="1" type="primary">cdhB</name>
    <name evidence="1" type="ORF">DRJ21_00950</name>
</gene>
<evidence type="ECO:0000313" key="2">
    <source>
        <dbReference type="Proteomes" id="UP000281962"/>
    </source>
</evidence>
<dbReference type="NCBIfam" id="TIGR00315">
    <property type="entry name" value="cdhB"/>
    <property type="match status" value="1"/>
</dbReference>
<evidence type="ECO:0000313" key="1">
    <source>
        <dbReference type="EMBL" id="RLE51050.1"/>
    </source>
</evidence>
<dbReference type="Proteomes" id="UP000281962">
    <property type="component" value="Unassembled WGS sequence"/>
</dbReference>
<sequence length="181" mass="20022">MATIPWQFGNVPGPKKATAIDGKVAGRLIKVAKRPLIIVGAEAMSTPIGNGKMLIDYVIELAKITKAPVVATSNTLKAFLEREFQPTAVMASIEVTDRLRDPNWSIDGSDKPHDLVIYVGITYQLQSQLLSTIKNFATHLRSLSLDRYYHPNATFSFPNLAEDRWVENLNMILKVLSGEGK</sequence>
<dbReference type="Pfam" id="PF02552">
    <property type="entry name" value="CO_dh"/>
    <property type="match status" value="1"/>
</dbReference>
<dbReference type="AlphaFoldDB" id="A0A497EWD7"/>
<dbReference type="GO" id="GO:0019385">
    <property type="term" value="P:methanogenesis, from acetate"/>
    <property type="evidence" value="ECO:0007669"/>
    <property type="project" value="InterPro"/>
</dbReference>
<reference evidence="1 2" key="1">
    <citation type="submission" date="2018-06" db="EMBL/GenBank/DDBJ databases">
        <title>Extensive metabolic versatility and redundancy in microbially diverse, dynamic hydrothermal sediments.</title>
        <authorList>
            <person name="Dombrowski N."/>
            <person name="Teske A."/>
            <person name="Baker B.J."/>
        </authorList>
    </citation>
    <scope>NUCLEOTIDE SEQUENCE [LARGE SCALE GENOMIC DNA]</scope>
    <source>
        <strain evidence="1">B30_G17</strain>
    </source>
</reference>
<dbReference type="Gene3D" id="3.40.50.1220">
    <property type="entry name" value="TPP-binding domain"/>
    <property type="match status" value="1"/>
</dbReference>
<dbReference type="InterPro" id="IPR003704">
    <property type="entry name" value="CdhB"/>
</dbReference>
<dbReference type="SUPFAM" id="SSF52467">
    <property type="entry name" value="DHS-like NAD/FAD-binding domain"/>
    <property type="match status" value="1"/>
</dbReference>
<proteinExistence type="predicted"/>
<accession>A0A497EWD7</accession>